<feature type="binding site" evidence="6">
    <location>
        <position position="22"/>
    </location>
    <ligand>
        <name>substrate</name>
    </ligand>
</feature>
<evidence type="ECO:0000256" key="3">
    <source>
        <dbReference type="ARBA" id="ARBA00022801"/>
    </source>
</evidence>
<comment type="caution">
    <text evidence="8">The sequence shown here is derived from an EMBL/GenBank/DDBJ whole genome shotgun (WGS) entry which is preliminary data.</text>
</comment>
<dbReference type="InterPro" id="IPR023214">
    <property type="entry name" value="HAD_sf"/>
</dbReference>
<dbReference type="EMBL" id="SDRB02011807">
    <property type="protein sequence ID" value="THG00037.1"/>
    <property type="molecule type" value="Genomic_DNA"/>
</dbReference>
<name>A0A4V3WK99_CAMSN</name>
<dbReference type="AlphaFoldDB" id="A0A4V3WK99"/>
<evidence type="ECO:0000256" key="1">
    <source>
        <dbReference type="ARBA" id="ARBA00001946"/>
    </source>
</evidence>
<dbReference type="STRING" id="542762.A0A4V3WK99"/>
<evidence type="ECO:0000256" key="2">
    <source>
        <dbReference type="ARBA" id="ARBA00022723"/>
    </source>
</evidence>
<dbReference type="PIRSF" id="PIRSF031051">
    <property type="entry name" value="PyrdxlP_Pase_PHOSPHO2"/>
    <property type="match status" value="1"/>
</dbReference>
<gene>
    <name evidence="8" type="ORF">TEA_017574</name>
</gene>
<dbReference type="InterPro" id="IPR036412">
    <property type="entry name" value="HAD-like_sf"/>
</dbReference>
<keyword evidence="2 7" id="KW-0479">Metal-binding</keyword>
<dbReference type="Pfam" id="PF06888">
    <property type="entry name" value="Put_Phosphatase"/>
    <property type="match status" value="1"/>
</dbReference>
<dbReference type="InterPro" id="IPR006384">
    <property type="entry name" value="HAD_hydro_PyrdxlP_Pase-like"/>
</dbReference>
<feature type="binding site" evidence="6">
    <location>
        <position position="98"/>
    </location>
    <ligand>
        <name>substrate</name>
    </ligand>
</feature>
<evidence type="ECO:0000256" key="6">
    <source>
        <dbReference type="PIRSR" id="PIRSR031051-2"/>
    </source>
</evidence>
<evidence type="ECO:0008006" key="10">
    <source>
        <dbReference type="Google" id="ProtNLM"/>
    </source>
</evidence>
<dbReference type="NCBIfam" id="TIGR01488">
    <property type="entry name" value="HAD-SF-IB"/>
    <property type="match status" value="1"/>
</dbReference>
<dbReference type="PANTHER" id="PTHR20889:SF19">
    <property type="entry name" value="THIAMINE PHOSPHATE PHOSPHATASE-LIKE PROTEIN"/>
    <property type="match status" value="1"/>
</dbReference>
<dbReference type="GO" id="GO:0016791">
    <property type="term" value="F:phosphatase activity"/>
    <property type="evidence" value="ECO:0007669"/>
    <property type="project" value="InterPro"/>
</dbReference>
<dbReference type="Gene3D" id="3.40.50.1000">
    <property type="entry name" value="HAD superfamily/HAD-like"/>
    <property type="match status" value="1"/>
</dbReference>
<dbReference type="NCBIfam" id="TIGR01489">
    <property type="entry name" value="DKMTPPase-SF"/>
    <property type="match status" value="1"/>
</dbReference>
<proteinExistence type="predicted"/>
<sequence length="251" mass="28550">MAGSSTVVVFDFDHTMIEDNSDTWVVEQMGLTDSFNQLLRTLPWNSLMDRMMEEVHSKGKTIEEIAECLRRVPMNPRIVAAITKAHALLGCELRIISDANQFFIETILKHYGLFDCFSEIITNPSIIEEEEGRLRICPYHDSVSSPHGCHLCPPNLCKGLVIEQIQASISEKGKKKMIYLGDGRGDYCPSLKLGERDHVMPRKDFPLWKTICDNRTLIKAEVHEWSNGEELERILIQLIEANSTESNCKTP</sequence>
<feature type="binding site" evidence="7">
    <location>
        <position position="11"/>
    </location>
    <ligand>
        <name>Mg(2+)</name>
        <dbReference type="ChEBI" id="CHEBI:18420"/>
    </ligand>
</feature>
<organism evidence="8 9">
    <name type="scientific">Camellia sinensis var. sinensis</name>
    <name type="common">China tea</name>
    <dbReference type="NCBI Taxonomy" id="542762"/>
    <lineage>
        <taxon>Eukaryota</taxon>
        <taxon>Viridiplantae</taxon>
        <taxon>Streptophyta</taxon>
        <taxon>Embryophyta</taxon>
        <taxon>Tracheophyta</taxon>
        <taxon>Spermatophyta</taxon>
        <taxon>Magnoliopsida</taxon>
        <taxon>eudicotyledons</taxon>
        <taxon>Gunneridae</taxon>
        <taxon>Pentapetalae</taxon>
        <taxon>asterids</taxon>
        <taxon>Ericales</taxon>
        <taxon>Theaceae</taxon>
        <taxon>Camellia</taxon>
    </lineage>
</organism>
<dbReference type="InterPro" id="IPR016965">
    <property type="entry name" value="Pase_PHOSPHO-typ"/>
</dbReference>
<evidence type="ECO:0000313" key="9">
    <source>
        <dbReference type="Proteomes" id="UP000306102"/>
    </source>
</evidence>
<reference evidence="8 9" key="1">
    <citation type="journal article" date="2018" name="Proc. Natl. Acad. Sci. U.S.A.">
        <title>Draft genome sequence of Camellia sinensis var. sinensis provides insights into the evolution of the tea genome and tea quality.</title>
        <authorList>
            <person name="Wei C."/>
            <person name="Yang H."/>
            <person name="Wang S."/>
            <person name="Zhao J."/>
            <person name="Liu C."/>
            <person name="Gao L."/>
            <person name="Xia E."/>
            <person name="Lu Y."/>
            <person name="Tai Y."/>
            <person name="She G."/>
            <person name="Sun J."/>
            <person name="Cao H."/>
            <person name="Tong W."/>
            <person name="Gao Q."/>
            <person name="Li Y."/>
            <person name="Deng W."/>
            <person name="Jiang X."/>
            <person name="Wang W."/>
            <person name="Chen Q."/>
            <person name="Zhang S."/>
            <person name="Li H."/>
            <person name="Wu J."/>
            <person name="Wang P."/>
            <person name="Li P."/>
            <person name="Shi C."/>
            <person name="Zheng F."/>
            <person name="Jian J."/>
            <person name="Huang B."/>
            <person name="Shan D."/>
            <person name="Shi M."/>
            <person name="Fang C."/>
            <person name="Yue Y."/>
            <person name="Li F."/>
            <person name="Li D."/>
            <person name="Wei S."/>
            <person name="Han B."/>
            <person name="Jiang C."/>
            <person name="Yin Y."/>
            <person name="Xia T."/>
            <person name="Zhang Z."/>
            <person name="Bennetzen J.L."/>
            <person name="Zhao S."/>
            <person name="Wan X."/>
        </authorList>
    </citation>
    <scope>NUCLEOTIDE SEQUENCE [LARGE SCALE GENOMIC DNA]</scope>
    <source>
        <strain evidence="9">cv. Shuchazao</strain>
        <tissue evidence="8">Leaf</tissue>
    </source>
</reference>
<feature type="binding site" evidence="7">
    <location>
        <position position="13"/>
    </location>
    <ligand>
        <name>Mg(2+)</name>
        <dbReference type="ChEBI" id="CHEBI:18420"/>
    </ligand>
</feature>
<keyword evidence="3" id="KW-0378">Hydrolase</keyword>
<protein>
    <recommendedName>
        <fullName evidence="10">Inorganic pyrophosphatase 3</fullName>
    </recommendedName>
</protein>
<evidence type="ECO:0000256" key="5">
    <source>
        <dbReference type="PIRSR" id="PIRSR031051-1"/>
    </source>
</evidence>
<feature type="binding site" evidence="7">
    <location>
        <position position="182"/>
    </location>
    <ligand>
        <name>Mg(2+)</name>
        <dbReference type="ChEBI" id="CHEBI:18420"/>
    </ligand>
</feature>
<dbReference type="Proteomes" id="UP000306102">
    <property type="component" value="Unassembled WGS sequence"/>
</dbReference>
<feature type="active site" description="Proton donor" evidence="5">
    <location>
        <position position="13"/>
    </location>
</feature>
<evidence type="ECO:0000256" key="4">
    <source>
        <dbReference type="ARBA" id="ARBA00022842"/>
    </source>
</evidence>
<dbReference type="PANTHER" id="PTHR20889">
    <property type="entry name" value="PHOSPHATASE, ORPHAN 1, 2"/>
    <property type="match status" value="1"/>
</dbReference>
<dbReference type="GO" id="GO:0046872">
    <property type="term" value="F:metal ion binding"/>
    <property type="evidence" value="ECO:0007669"/>
    <property type="project" value="UniProtKB-KW"/>
</dbReference>
<dbReference type="SUPFAM" id="SSF56784">
    <property type="entry name" value="HAD-like"/>
    <property type="match status" value="1"/>
</dbReference>
<keyword evidence="4 7" id="KW-0460">Magnesium</keyword>
<feature type="active site" description="Nucleophile" evidence="5">
    <location>
        <position position="11"/>
    </location>
</feature>
<evidence type="ECO:0000313" key="8">
    <source>
        <dbReference type="EMBL" id="THG00037.1"/>
    </source>
</evidence>
<comment type="cofactor">
    <cofactor evidence="1 7">
        <name>Mg(2+)</name>
        <dbReference type="ChEBI" id="CHEBI:18420"/>
    </cofactor>
</comment>
<accession>A0A4V3WK99</accession>
<keyword evidence="9" id="KW-1185">Reference proteome</keyword>
<evidence type="ECO:0000256" key="7">
    <source>
        <dbReference type="PIRSR" id="PIRSR031051-3"/>
    </source>
</evidence>